<evidence type="ECO:0000259" key="12">
    <source>
        <dbReference type="PROSITE" id="PS52044"/>
    </source>
</evidence>
<evidence type="ECO:0000256" key="1">
    <source>
        <dbReference type="ARBA" id="ARBA00004496"/>
    </source>
</evidence>
<dbReference type="GO" id="GO:0004519">
    <property type="term" value="F:endonuclease activity"/>
    <property type="evidence" value="ECO:0007669"/>
    <property type="project" value="UniProtKB-KW"/>
</dbReference>
<keyword evidence="5" id="KW-0677">Repeat</keyword>
<comment type="similarity">
    <text evidence="2 10">Belongs to the ANKZF1/VMS1 family.</text>
</comment>
<feature type="compositionally biased region" description="Low complexity" evidence="11">
    <location>
        <begin position="416"/>
        <end position="427"/>
    </location>
</feature>
<dbReference type="PANTHER" id="PTHR16036">
    <property type="entry name" value="ANKYRIN REPEAT AND ZINC FINGER DOMAIN-CONTAINING PROTEIN 1"/>
    <property type="match status" value="1"/>
</dbReference>
<dbReference type="EMBL" id="NPHW01002105">
    <property type="protein sequence ID" value="OXV12150.1"/>
    <property type="molecule type" value="Genomic_DNA"/>
</dbReference>
<dbReference type="GO" id="GO:0005737">
    <property type="term" value="C:cytoplasm"/>
    <property type="evidence" value="ECO:0007669"/>
    <property type="project" value="UniProtKB-SubCell"/>
</dbReference>
<evidence type="ECO:0000256" key="2">
    <source>
        <dbReference type="ARBA" id="ARBA00009262"/>
    </source>
</evidence>
<dbReference type="GO" id="GO:0016787">
    <property type="term" value="F:hydrolase activity"/>
    <property type="evidence" value="ECO:0007669"/>
    <property type="project" value="UniProtKB-KW"/>
</dbReference>
<feature type="region of interest" description="Disordered" evidence="11">
    <location>
        <begin position="283"/>
        <end position="312"/>
    </location>
</feature>
<dbReference type="Proteomes" id="UP000243515">
    <property type="component" value="Unassembled WGS sequence"/>
</dbReference>
<feature type="region of interest" description="Disordered" evidence="11">
    <location>
        <begin position="586"/>
        <end position="605"/>
    </location>
</feature>
<feature type="compositionally biased region" description="Polar residues" evidence="11">
    <location>
        <begin position="31"/>
        <end position="48"/>
    </location>
</feature>
<dbReference type="InterPro" id="IPR047139">
    <property type="entry name" value="ANKZ1/VMS1"/>
</dbReference>
<evidence type="ECO:0000256" key="9">
    <source>
        <dbReference type="ARBA" id="ARBA00023054"/>
    </source>
</evidence>
<comment type="domain">
    <text evidence="10">The VLRF1 domain mediates binding to the 60S ribosomal subunit.</text>
</comment>
<keyword evidence="4 10" id="KW-0540">Nuclease</keyword>
<accession>A0A232M6W7</accession>
<dbReference type="GO" id="GO:0036503">
    <property type="term" value="P:ERAD pathway"/>
    <property type="evidence" value="ECO:0007669"/>
    <property type="project" value="TreeGrafter"/>
</dbReference>
<dbReference type="InterPro" id="IPR036770">
    <property type="entry name" value="Ankyrin_rpt-contain_sf"/>
</dbReference>
<evidence type="ECO:0000256" key="5">
    <source>
        <dbReference type="ARBA" id="ARBA00022737"/>
    </source>
</evidence>
<dbReference type="InterPro" id="IPR041175">
    <property type="entry name" value="VLRF1/Vms1"/>
</dbReference>
<evidence type="ECO:0000256" key="8">
    <source>
        <dbReference type="ARBA" id="ARBA00023043"/>
    </source>
</evidence>
<protein>
    <recommendedName>
        <fullName evidence="12">VLRF1 domain-containing protein</fullName>
    </recommendedName>
</protein>
<proteinExistence type="inferred from homology"/>
<gene>
    <name evidence="13" type="ORF">Egran_00083</name>
</gene>
<evidence type="ECO:0000256" key="4">
    <source>
        <dbReference type="ARBA" id="ARBA00022722"/>
    </source>
</evidence>
<feature type="region of interest" description="Disordered" evidence="11">
    <location>
        <begin position="613"/>
        <end position="651"/>
    </location>
</feature>
<feature type="domain" description="VLRF1" evidence="12">
    <location>
        <begin position="234"/>
        <end position="392"/>
    </location>
</feature>
<dbReference type="Gene3D" id="1.25.40.20">
    <property type="entry name" value="Ankyrin repeat-containing domain"/>
    <property type="match status" value="1"/>
</dbReference>
<evidence type="ECO:0000313" key="13">
    <source>
        <dbReference type="EMBL" id="OXV12150.1"/>
    </source>
</evidence>
<evidence type="ECO:0000256" key="11">
    <source>
        <dbReference type="SAM" id="MobiDB-lite"/>
    </source>
</evidence>
<feature type="region of interest" description="Disordered" evidence="11">
    <location>
        <begin position="400"/>
        <end position="429"/>
    </location>
</feature>
<comment type="caution">
    <text evidence="13">The sequence shown here is derived from an EMBL/GenBank/DDBJ whole genome shotgun (WGS) entry which is preliminary data.</text>
</comment>
<dbReference type="Pfam" id="PF18826">
    <property type="entry name" value="bVLRF1"/>
    <property type="match status" value="1"/>
</dbReference>
<dbReference type="PROSITE" id="PS52044">
    <property type="entry name" value="VLRF1"/>
    <property type="match status" value="1"/>
</dbReference>
<evidence type="ECO:0000256" key="7">
    <source>
        <dbReference type="ARBA" id="ARBA00022801"/>
    </source>
</evidence>
<feature type="active site" evidence="10">
    <location>
        <position position="292"/>
    </location>
</feature>
<keyword evidence="8" id="KW-0040">ANK repeat</keyword>
<dbReference type="SUPFAM" id="SSF48403">
    <property type="entry name" value="Ankyrin repeat"/>
    <property type="match status" value="1"/>
</dbReference>
<organism evidence="13 14">
    <name type="scientific">Elaphomyces granulatus</name>
    <dbReference type="NCBI Taxonomy" id="519963"/>
    <lineage>
        <taxon>Eukaryota</taxon>
        <taxon>Fungi</taxon>
        <taxon>Dikarya</taxon>
        <taxon>Ascomycota</taxon>
        <taxon>Pezizomycotina</taxon>
        <taxon>Eurotiomycetes</taxon>
        <taxon>Eurotiomycetidae</taxon>
        <taxon>Eurotiales</taxon>
        <taxon>Elaphomycetaceae</taxon>
        <taxon>Elaphomyces</taxon>
    </lineage>
</organism>
<evidence type="ECO:0000256" key="10">
    <source>
        <dbReference type="PROSITE-ProRule" id="PRU01389"/>
    </source>
</evidence>
<comment type="subcellular location">
    <subcellularLocation>
        <location evidence="1">Cytoplasm</location>
    </subcellularLocation>
</comment>
<keyword evidence="6 10" id="KW-0255">Endonuclease</keyword>
<feature type="region of interest" description="Disordered" evidence="11">
    <location>
        <begin position="31"/>
        <end position="56"/>
    </location>
</feature>
<feature type="compositionally biased region" description="Low complexity" evidence="11">
    <location>
        <begin position="297"/>
        <end position="308"/>
    </location>
</feature>
<sequence length="651" mass="72997">MAKNTSDVEDSLMRSLYVYDLSPEILTSLTVRTNGHPTQPETTGTPKSDISEPGEKRTQIAISKSCTLCHLFVETVEEHREHVRSDHHRYNVKAQVRGNVPLTEVEFNRAIEELDESISGSEMSESDEDDEGLRTSDSTLAALLKKQAMISQGNQETESSAKIMGGGKQPIFWFKSSLLPKSTFLGVYRALFTDVEQNDPDQLVESLRQKQLSPLRQRLSPAATREGLGSVSARSPHVFLCMVGGGHFAAMVVALAAEVQRRPGGVEERQARVLAHKTFHRYTTRRKQGGAQSTSDAARGAAHSAGSSLRRHNEAALEKEIRGLLLEWRGMIDEAELLFVRATGSTNRRTLFGPYDSQILRKNDSRLRGFPFSTRRATQAELMRCFKELTRVKTSRVEEAPLAVPDTGQPERIVRSPKPSSQQQKPQISEEDEAALLHTSQIQALIRRSKAPALLSYISNNNISPSFTFYPSDSPQNHHSPTPLHLASSSNSTAIVLALLTKAKFDPTVVSREGKSPFDLARDRATRDSFRIARHELGESVWNWDAAHVPSPLSKAEVDSREERERRAAEEAEADRRKIEMEQLKIEDATNTDSARNRRNLGGRTLGAIEKTFTEKTEEEMRGMTPEMRQKLERERRARAAEERIRRMQGK</sequence>
<dbReference type="AlphaFoldDB" id="A0A232M6W7"/>
<dbReference type="OrthoDB" id="429841at2759"/>
<keyword evidence="14" id="KW-1185">Reference proteome</keyword>
<name>A0A232M6W7_9EURO</name>
<keyword evidence="7 10" id="KW-0378">Hydrolase</keyword>
<evidence type="ECO:0000256" key="6">
    <source>
        <dbReference type="ARBA" id="ARBA00022759"/>
    </source>
</evidence>
<keyword evidence="3 10" id="KW-0963">Cytoplasm</keyword>
<evidence type="ECO:0000313" key="14">
    <source>
        <dbReference type="Proteomes" id="UP000243515"/>
    </source>
</evidence>
<feature type="compositionally biased region" description="Basic and acidic residues" evidence="11">
    <location>
        <begin position="556"/>
        <end position="575"/>
    </location>
</feature>
<dbReference type="PANTHER" id="PTHR16036:SF2">
    <property type="entry name" value="TRNA ENDONUCLEASE ANKZF1"/>
    <property type="match status" value="1"/>
</dbReference>
<keyword evidence="9" id="KW-0175">Coiled coil</keyword>
<feature type="region of interest" description="Disordered" evidence="11">
    <location>
        <begin position="552"/>
        <end position="575"/>
    </location>
</feature>
<evidence type="ECO:0000256" key="3">
    <source>
        <dbReference type="ARBA" id="ARBA00022490"/>
    </source>
</evidence>
<reference evidence="13 14" key="1">
    <citation type="journal article" date="2015" name="Environ. Microbiol.">
        <title>Metagenome sequence of Elaphomyces granulatus from sporocarp tissue reveals Ascomycota ectomycorrhizal fingerprints of genome expansion and a Proteobacteria-rich microbiome.</title>
        <authorList>
            <person name="Quandt C.A."/>
            <person name="Kohler A."/>
            <person name="Hesse C.N."/>
            <person name="Sharpton T.J."/>
            <person name="Martin F."/>
            <person name="Spatafora J.W."/>
        </authorList>
    </citation>
    <scope>NUCLEOTIDE SEQUENCE [LARGE SCALE GENOMIC DNA]</scope>
    <source>
        <strain evidence="13 14">OSC145934</strain>
    </source>
</reference>